<dbReference type="InterPro" id="IPR006311">
    <property type="entry name" value="TAT_signal"/>
</dbReference>
<evidence type="ECO:0000313" key="9">
    <source>
        <dbReference type="EMBL" id="MBB5431216.1"/>
    </source>
</evidence>
<gene>
    <name evidence="9" type="ORF">HDA36_001300</name>
</gene>
<dbReference type="PROSITE" id="PS51318">
    <property type="entry name" value="TAT"/>
    <property type="match status" value="1"/>
</dbReference>
<evidence type="ECO:0000259" key="8">
    <source>
        <dbReference type="Pfam" id="PF17189"/>
    </source>
</evidence>
<dbReference type="InterPro" id="IPR017853">
    <property type="entry name" value="GH"/>
</dbReference>
<dbReference type="Gene3D" id="2.60.40.1180">
    <property type="entry name" value="Golgi alpha-mannosidase II"/>
    <property type="match status" value="1"/>
</dbReference>
<dbReference type="Pfam" id="PF02055">
    <property type="entry name" value="Glyco_hydro_30"/>
    <property type="match status" value="1"/>
</dbReference>
<evidence type="ECO:0000256" key="3">
    <source>
        <dbReference type="ARBA" id="ARBA00022801"/>
    </source>
</evidence>
<feature type="domain" description="Glycosyl hydrolase family 30 beta sandwich" evidence="8">
    <location>
        <begin position="411"/>
        <end position="472"/>
    </location>
</feature>
<proteinExistence type="inferred from homology"/>
<dbReference type="EC" id="3.2.1.45" evidence="9"/>
<evidence type="ECO:0000259" key="7">
    <source>
        <dbReference type="Pfam" id="PF02055"/>
    </source>
</evidence>
<keyword evidence="2 6" id="KW-0732">Signal</keyword>
<dbReference type="InterPro" id="IPR033452">
    <property type="entry name" value="GH30_C"/>
</dbReference>
<dbReference type="SUPFAM" id="SSF51445">
    <property type="entry name" value="(Trans)glycosidases"/>
    <property type="match status" value="1"/>
</dbReference>
<keyword evidence="4 9" id="KW-0326">Glycosidase</keyword>
<dbReference type="InterPro" id="IPR001139">
    <property type="entry name" value="Glyco_hydro_30"/>
</dbReference>
<evidence type="ECO:0000256" key="1">
    <source>
        <dbReference type="ARBA" id="ARBA00005382"/>
    </source>
</evidence>
<comment type="similarity">
    <text evidence="1 4">Belongs to the glycosyl hydrolase 30 family.</text>
</comment>
<dbReference type="RefSeq" id="WP_184390520.1">
    <property type="nucleotide sequence ID" value="NZ_BAAAJD010000007.1"/>
</dbReference>
<dbReference type="EMBL" id="JACHDB010000001">
    <property type="protein sequence ID" value="MBB5431216.1"/>
    <property type="molecule type" value="Genomic_DNA"/>
</dbReference>
<evidence type="ECO:0000256" key="4">
    <source>
        <dbReference type="RuleBase" id="RU361188"/>
    </source>
</evidence>
<name>A0A7W8VC96_9ACTN</name>
<evidence type="ECO:0000256" key="6">
    <source>
        <dbReference type="SAM" id="SignalP"/>
    </source>
</evidence>
<dbReference type="GO" id="GO:0004348">
    <property type="term" value="F:glucosylceramidase activity"/>
    <property type="evidence" value="ECO:0007669"/>
    <property type="project" value="UniProtKB-EC"/>
</dbReference>
<feature type="region of interest" description="Disordered" evidence="5">
    <location>
        <begin position="56"/>
        <end position="87"/>
    </location>
</feature>
<comment type="caution">
    <text evidence="9">The sequence shown here is derived from an EMBL/GenBank/DDBJ whole genome shotgun (WGS) entry which is preliminary data.</text>
</comment>
<keyword evidence="10" id="KW-1185">Reference proteome</keyword>
<reference evidence="9 10" key="1">
    <citation type="submission" date="2020-08" db="EMBL/GenBank/DDBJ databases">
        <title>Sequencing the genomes of 1000 actinobacteria strains.</title>
        <authorList>
            <person name="Klenk H.-P."/>
        </authorList>
    </citation>
    <scope>NUCLEOTIDE SEQUENCE [LARGE SCALE GENOMIC DNA]</scope>
    <source>
        <strain evidence="9 10">DSM 44551</strain>
    </source>
</reference>
<dbReference type="Gene3D" id="3.20.20.80">
    <property type="entry name" value="Glycosidases"/>
    <property type="match status" value="1"/>
</dbReference>
<dbReference type="GO" id="GO:0016020">
    <property type="term" value="C:membrane"/>
    <property type="evidence" value="ECO:0007669"/>
    <property type="project" value="GOC"/>
</dbReference>
<dbReference type="PANTHER" id="PTHR11069">
    <property type="entry name" value="GLUCOSYLCERAMIDASE"/>
    <property type="match status" value="1"/>
</dbReference>
<evidence type="ECO:0000256" key="2">
    <source>
        <dbReference type="ARBA" id="ARBA00022729"/>
    </source>
</evidence>
<feature type="signal peptide" evidence="6">
    <location>
        <begin position="1"/>
        <end position="33"/>
    </location>
</feature>
<organism evidence="9 10">
    <name type="scientific">Nocardiopsis composta</name>
    <dbReference type="NCBI Taxonomy" id="157465"/>
    <lineage>
        <taxon>Bacteria</taxon>
        <taxon>Bacillati</taxon>
        <taxon>Actinomycetota</taxon>
        <taxon>Actinomycetes</taxon>
        <taxon>Streptosporangiales</taxon>
        <taxon>Nocardiopsidaceae</taxon>
        <taxon>Nocardiopsis</taxon>
    </lineage>
</organism>
<evidence type="ECO:0000313" key="10">
    <source>
        <dbReference type="Proteomes" id="UP000572635"/>
    </source>
</evidence>
<keyword evidence="3 4" id="KW-0378">Hydrolase</keyword>
<feature type="domain" description="Glycosyl hydrolase family 30 TIM-barrel" evidence="7">
    <location>
        <begin position="86"/>
        <end position="408"/>
    </location>
</feature>
<dbReference type="GO" id="GO:0006680">
    <property type="term" value="P:glucosylceramide catabolic process"/>
    <property type="evidence" value="ECO:0007669"/>
    <property type="project" value="TreeGrafter"/>
</dbReference>
<dbReference type="InterPro" id="IPR013780">
    <property type="entry name" value="Glyco_hydro_b"/>
</dbReference>
<protein>
    <submittedName>
        <fullName evidence="9">Glucosylceramidase</fullName>
        <ecNumber evidence="9">3.2.1.45</ecNumber>
    </submittedName>
</protein>
<dbReference type="Pfam" id="PF17189">
    <property type="entry name" value="Glyco_hydro_30C"/>
    <property type="match status" value="1"/>
</dbReference>
<dbReference type="PANTHER" id="PTHR11069:SF23">
    <property type="entry name" value="LYSOSOMAL ACID GLUCOSYLCERAMIDASE"/>
    <property type="match status" value="1"/>
</dbReference>
<evidence type="ECO:0000256" key="5">
    <source>
        <dbReference type="SAM" id="MobiDB-lite"/>
    </source>
</evidence>
<dbReference type="InterPro" id="IPR033453">
    <property type="entry name" value="Glyco_hydro_30_TIM-barrel"/>
</dbReference>
<dbReference type="Proteomes" id="UP000572635">
    <property type="component" value="Unassembled WGS sequence"/>
</dbReference>
<accession>A0A7W8VC96</accession>
<sequence>MSANTPSRPRRAAAAGLGALALGAALTAAPASAADEHAAEHAAEVWLTTADGEQALDRQPDAPFTGDPLPIDIAVDPGERGRPFTGAGASVTEASAHLISGLPEQERDALLTDLFSAESGIGLDYLRQPFGSTDFNAGDFYTYEDVPGEFGIDRDRAEIIPVLHDALAANPDIRFMATPWSPPAWMKDGGSLNGGSLAPEHYRDYADYLVRAVQAYAEEGVRISELTVQNEPLLETGYPSTAMSAAEQAELLSVLDGALGEAGLDTSLVAYDHNWDRPDYPLEVLERTSGIDRVAGAAFHCYAGTPDAQRQVAETGARVFFSECSGTDSEDPSRTFADTLRWQAENLVVGNMRSGGETVVLWNLALDPSGGPHQGNCQDRCNGVVEIDGDRVTRNAEYYVLGHLTSFVDPGAHRIGSTDQGGGGVRNVVFENPDGTRTAYVVNTASEERAFSITDQGASLATSLPAGAVASYTWTPAADS</sequence>
<dbReference type="AlphaFoldDB" id="A0A7W8VC96"/>
<feature type="chain" id="PRO_5031060545" evidence="6">
    <location>
        <begin position="34"/>
        <end position="480"/>
    </location>
</feature>